<feature type="signal peptide" evidence="2">
    <location>
        <begin position="1"/>
        <end position="16"/>
    </location>
</feature>
<feature type="compositionally biased region" description="Basic and acidic residues" evidence="1">
    <location>
        <begin position="448"/>
        <end position="463"/>
    </location>
</feature>
<reference evidence="3 4" key="1">
    <citation type="submission" date="2016-10" db="EMBL/GenBank/DDBJ databases">
        <title>Genome sequence of Streptomyces gilvigriseus MUSC 26.</title>
        <authorList>
            <person name="Lee L.-H."/>
            <person name="Ser H.-L."/>
        </authorList>
    </citation>
    <scope>NUCLEOTIDE SEQUENCE [LARGE SCALE GENOMIC DNA]</scope>
    <source>
        <strain evidence="3 4">MUSC 26</strain>
    </source>
</reference>
<organism evidence="3 4">
    <name type="scientific">Mangrovactinospora gilvigrisea</name>
    <dbReference type="NCBI Taxonomy" id="1428644"/>
    <lineage>
        <taxon>Bacteria</taxon>
        <taxon>Bacillati</taxon>
        <taxon>Actinomycetota</taxon>
        <taxon>Actinomycetes</taxon>
        <taxon>Kitasatosporales</taxon>
        <taxon>Streptomycetaceae</taxon>
        <taxon>Mangrovactinospora</taxon>
    </lineage>
</organism>
<evidence type="ECO:0000256" key="1">
    <source>
        <dbReference type="SAM" id="MobiDB-lite"/>
    </source>
</evidence>
<dbReference type="NCBIfam" id="TIGR03767">
    <property type="entry name" value="P_acnes_RR"/>
    <property type="match status" value="1"/>
</dbReference>
<dbReference type="STRING" id="1428644.BIV57_11065"/>
<name>A0A1J7BFT0_9ACTN</name>
<evidence type="ECO:0000313" key="3">
    <source>
        <dbReference type="EMBL" id="OIV37429.1"/>
    </source>
</evidence>
<comment type="caution">
    <text evidence="3">The sequence shown here is derived from an EMBL/GenBank/DDBJ whole genome shotgun (WGS) entry which is preliminary data.</text>
</comment>
<dbReference type="Gene3D" id="3.60.21.10">
    <property type="match status" value="1"/>
</dbReference>
<feature type="chain" id="PRO_5039669559" evidence="2">
    <location>
        <begin position="17"/>
        <end position="583"/>
    </location>
</feature>
<protein>
    <submittedName>
        <fullName evidence="3">Metallophosphoesterase</fullName>
    </submittedName>
</protein>
<gene>
    <name evidence="3" type="ORF">BIV57_11065</name>
</gene>
<dbReference type="SUPFAM" id="SSF56300">
    <property type="entry name" value="Metallo-dependent phosphatases"/>
    <property type="match status" value="1"/>
</dbReference>
<keyword evidence="2" id="KW-0732">Signal</keyword>
<evidence type="ECO:0000256" key="2">
    <source>
        <dbReference type="SAM" id="SignalP"/>
    </source>
</evidence>
<keyword evidence="4" id="KW-1185">Reference proteome</keyword>
<feature type="region of interest" description="Disordered" evidence="1">
    <location>
        <begin position="442"/>
        <end position="463"/>
    </location>
</feature>
<dbReference type="EMBL" id="MLCF01000053">
    <property type="protein sequence ID" value="OIV37429.1"/>
    <property type="molecule type" value="Genomic_DNA"/>
</dbReference>
<sequence length="583" mass="61799">MLLAAAAGTASAAALAAWLVTETSHPSTERLERRYSAPADQLGGRPVADTAGTTLVATAVPDPAAAGRYRPLVPGPGLPLVTRTELAPPPKAAAPATALAAFVHLTDLHIVDVQSPMRTEWIVVGQGLVGQRPQEALSVQSADALIRRINGLRGAPHTGLPLACAVTTGDNTDNQQHNELHWFLTLMSGGTVAPNSGDPHRFEGTQNSGLPIYYNPDSPLRDVLKRRGFPELPGLLDRAIRPIRAAGLRIPWYSTPGNHDNSVTGAIANSAALDRLSTGSLKRMTVDPSISARMLGDVSDNPSRAAATLAALLDPHGGSAADRRGLRTVTPDAARRPLSQRDYLAAHLDPRYTGAGPVGHGYAADDLAAGRTYYTFTVAPGVLGISLDSTNGAGGIDGTLGDAQFAWLERTLTAHAGRYYDSGGRAMRGRGDDPVVLVFSHHQSGGIDNDRPDPRGGADAGGHHSDVELRALLHRFPGVAAWVNGHVHRNTITPWRGPSPDRSFWEITTAAHIDHPTQARIIEVADHGEGTVSLWTTLIEPDVRGSRLAGTFRDLAYNDPNGAPTRRLGRPEDGNTRLLVRRA</sequence>
<dbReference type="InterPro" id="IPR029052">
    <property type="entry name" value="Metallo-depent_PP-like"/>
</dbReference>
<dbReference type="InterPro" id="IPR022506">
    <property type="entry name" value="Metallophosphoesterase_PPA1498"/>
</dbReference>
<accession>A0A1J7BFT0</accession>
<dbReference type="AlphaFoldDB" id="A0A1J7BFT0"/>
<proteinExistence type="predicted"/>
<dbReference type="Proteomes" id="UP000243342">
    <property type="component" value="Unassembled WGS sequence"/>
</dbReference>
<evidence type="ECO:0000313" key="4">
    <source>
        <dbReference type="Proteomes" id="UP000243342"/>
    </source>
</evidence>